<evidence type="ECO:0000256" key="1">
    <source>
        <dbReference type="ARBA" id="ARBA00022485"/>
    </source>
</evidence>
<gene>
    <name evidence="2" type="primary">kamA_30</name>
    <name evidence="2" type="ORF">SDC9_190399</name>
</gene>
<dbReference type="PANTHER" id="PTHR30538">
    <property type="entry name" value="LYSINE 2,3-AMINOMUTASE-RELATED"/>
    <property type="match status" value="1"/>
</dbReference>
<evidence type="ECO:0000313" key="2">
    <source>
        <dbReference type="EMBL" id="MPN42841.1"/>
    </source>
</evidence>
<dbReference type="GO" id="GO:0050066">
    <property type="term" value="F:L-lysine 2,3-aminomutase activity"/>
    <property type="evidence" value="ECO:0007669"/>
    <property type="project" value="UniProtKB-EC"/>
</dbReference>
<organism evidence="2">
    <name type="scientific">bioreactor metagenome</name>
    <dbReference type="NCBI Taxonomy" id="1076179"/>
    <lineage>
        <taxon>unclassified sequences</taxon>
        <taxon>metagenomes</taxon>
        <taxon>ecological metagenomes</taxon>
    </lineage>
</organism>
<dbReference type="EMBL" id="VSSQ01100845">
    <property type="protein sequence ID" value="MPN42841.1"/>
    <property type="molecule type" value="Genomic_DNA"/>
</dbReference>
<dbReference type="Gene3D" id="3.20.20.70">
    <property type="entry name" value="Aldolase class I"/>
    <property type="match status" value="1"/>
</dbReference>
<keyword evidence="1" id="KW-0004">4Fe-4S</keyword>
<name>A0A645HUV7_9ZZZZ</name>
<keyword evidence="2" id="KW-0413">Isomerase</keyword>
<keyword evidence="1" id="KW-0411">Iron-sulfur</keyword>
<dbReference type="GO" id="GO:0051539">
    <property type="term" value="F:4 iron, 4 sulfur cluster binding"/>
    <property type="evidence" value="ECO:0007669"/>
    <property type="project" value="UniProtKB-KW"/>
</dbReference>
<dbReference type="PANTHER" id="PTHR30538:SF0">
    <property type="entry name" value="L-LYSINE 2,3-AMINOMUTASE AQ_1632-RELATED"/>
    <property type="match status" value="1"/>
</dbReference>
<reference evidence="2" key="1">
    <citation type="submission" date="2019-08" db="EMBL/GenBank/DDBJ databases">
        <authorList>
            <person name="Kucharzyk K."/>
            <person name="Murdoch R.W."/>
            <person name="Higgins S."/>
            <person name="Loffler F."/>
        </authorList>
    </citation>
    <scope>NUCLEOTIDE SEQUENCE</scope>
</reference>
<protein>
    <submittedName>
        <fullName evidence="2">L-lysine 2,3-aminomutase</fullName>
        <ecNumber evidence="2">5.4.3.2</ecNumber>
    </submittedName>
</protein>
<sequence length="156" mass="17989">MEEIAESIDLPIYFVLHTNHANELKSQLTQKNIARLRKLGFILLSHTVFLRGINDNLPALQTLMETLVNLGVKPYYIFHCDSMAHTQKWIVELSKERALMSELRKNVSGLAYPLHVIDSSTGQGKIPVPTEFWYAELKNYRDFQGNQIEIMDDKEV</sequence>
<dbReference type="InterPro" id="IPR003739">
    <property type="entry name" value="Lys_aminomutase/Glu_NH3_mut"/>
</dbReference>
<dbReference type="EC" id="5.4.3.2" evidence="2"/>
<dbReference type="SUPFAM" id="SSF102114">
    <property type="entry name" value="Radical SAM enzymes"/>
    <property type="match status" value="1"/>
</dbReference>
<dbReference type="InterPro" id="IPR013785">
    <property type="entry name" value="Aldolase_TIM"/>
</dbReference>
<accession>A0A645HUV7</accession>
<proteinExistence type="predicted"/>
<keyword evidence="1" id="KW-0408">Iron</keyword>
<dbReference type="InterPro" id="IPR058240">
    <property type="entry name" value="rSAM_sf"/>
</dbReference>
<dbReference type="AlphaFoldDB" id="A0A645HUV7"/>
<keyword evidence="1" id="KW-0479">Metal-binding</keyword>
<comment type="caution">
    <text evidence="2">The sequence shown here is derived from an EMBL/GenBank/DDBJ whole genome shotgun (WGS) entry which is preliminary data.</text>
</comment>